<protein>
    <submittedName>
        <fullName evidence="1">Uncharacterized protein</fullName>
    </submittedName>
</protein>
<evidence type="ECO:0000313" key="2">
    <source>
        <dbReference type="Proteomes" id="UP001496627"/>
    </source>
</evidence>
<dbReference type="EMBL" id="JBEAAL010000034">
    <property type="protein sequence ID" value="MEQ1409020.1"/>
    <property type="molecule type" value="Genomic_DNA"/>
</dbReference>
<keyword evidence="2" id="KW-1185">Reference proteome</keyword>
<dbReference type="RefSeq" id="WP_227705544.1">
    <property type="nucleotide sequence ID" value="NZ_JBEAAL010000034.1"/>
</dbReference>
<proteinExistence type="predicted"/>
<reference evidence="1 2" key="1">
    <citation type="submission" date="2024-05" db="EMBL/GenBank/DDBJ databases">
        <title>Neorhizobium sp. Rsf11, a plant growth promoting and heavy metal resistant PAH-degrader.</title>
        <authorList>
            <person name="Golubev S.N."/>
            <person name="Muratova A.Y."/>
            <person name="Markelova M.I."/>
        </authorList>
    </citation>
    <scope>NUCLEOTIDE SEQUENCE [LARGE SCALE GENOMIC DNA]</scope>
    <source>
        <strain evidence="1 2">Rsf11</strain>
    </source>
</reference>
<dbReference type="Proteomes" id="UP001496627">
    <property type="component" value="Unassembled WGS sequence"/>
</dbReference>
<sequence>MRTIDIGKLLKNRNDCPIRPDMSLSILGKELGPPEWWDFGGSDPFSALLGYGDFQIAIWAVENRVEVRRIGLQLWEASGGEPAPKHHKIEIAKRTEVDLSGYLPGADLDLVKEKLEREGIAFSEARCDDVTEVKSVLTLNDRTQLLFFSMADRIALAEIQFFSKLQGA</sequence>
<gene>
    <name evidence="1" type="ORF">ABK249_29365</name>
</gene>
<comment type="caution">
    <text evidence="1">The sequence shown here is derived from an EMBL/GenBank/DDBJ whole genome shotgun (WGS) entry which is preliminary data.</text>
</comment>
<evidence type="ECO:0000313" key="1">
    <source>
        <dbReference type="EMBL" id="MEQ1409020.1"/>
    </source>
</evidence>
<accession>A0ABV0MB08</accession>
<name>A0ABV0MB08_9HYPH</name>
<organism evidence="1 2">
    <name type="scientific">Neorhizobium phenanthreniclasticum</name>
    <dbReference type="NCBI Taxonomy" id="3157917"/>
    <lineage>
        <taxon>Bacteria</taxon>
        <taxon>Pseudomonadati</taxon>
        <taxon>Pseudomonadota</taxon>
        <taxon>Alphaproteobacteria</taxon>
        <taxon>Hyphomicrobiales</taxon>
        <taxon>Rhizobiaceae</taxon>
        <taxon>Rhizobium/Agrobacterium group</taxon>
        <taxon>Neorhizobium</taxon>
    </lineage>
</organism>